<feature type="transmembrane region" description="Helical" evidence="12">
    <location>
        <begin position="41"/>
        <end position="65"/>
    </location>
</feature>
<reference evidence="14 15" key="1">
    <citation type="journal article" date="2013" name="Genome Announc.">
        <title>Draft genome sequence of Serratia sp. strain ATCC 39006, a model bacterium for analysis of the biosynthesis and regulation of prodigiosin, a carbapenem, and gas vesicles.</title>
        <authorList>
            <person name="Fineran P.C."/>
            <person name="Iglesias Cans M.C."/>
            <person name="Ramsay J.P."/>
            <person name="Wilf N.M."/>
            <person name="Cossyleon D."/>
            <person name="McNeil M.B."/>
            <person name="Williamson N.R."/>
            <person name="Monson R.E."/>
            <person name="Becher S.A."/>
            <person name="Stanton J.A."/>
            <person name="Brugger K."/>
            <person name="Brown S.D."/>
            <person name="Salmond G.P."/>
        </authorList>
    </citation>
    <scope>NUCLEOTIDE SEQUENCE [LARGE SCALE GENOMIC DNA]</scope>
    <source>
        <strain evidence="14">ATCC 39006</strain>
        <strain evidence="15">ATCC 39006 / SC 11482</strain>
    </source>
</reference>
<proteinExistence type="inferred from homology"/>
<dbReference type="HAMAP" id="MF_00538">
    <property type="entry name" value="Flippase_ArnF"/>
    <property type="match status" value="1"/>
</dbReference>
<evidence type="ECO:0000313" key="13">
    <source>
        <dbReference type="EMBL" id="AUG98848.1"/>
    </source>
</evidence>
<evidence type="ECO:0000256" key="2">
    <source>
        <dbReference type="ARBA" id="ARBA00022448"/>
    </source>
</evidence>
<dbReference type="InterPro" id="IPR037185">
    <property type="entry name" value="EmrE-like"/>
</dbReference>
<feature type="transmembrane region" description="Helical" evidence="12">
    <location>
        <begin position="104"/>
        <end position="121"/>
    </location>
</feature>
<dbReference type="KEGG" id="serq:CWC46_02845"/>
<evidence type="ECO:0000256" key="6">
    <source>
        <dbReference type="ARBA" id="ARBA00022556"/>
    </source>
</evidence>
<comment type="subunit">
    <text evidence="12">Heterodimer of ArnE and ArnF.</text>
</comment>
<reference evidence="14" key="2">
    <citation type="submission" date="2013-09" db="EMBL/GenBank/DDBJ databases">
        <authorList>
            <person name="Wang G."/>
            <person name="Yang Y."/>
            <person name="Su Y."/>
        </authorList>
    </citation>
    <scope>NUCLEOTIDE SEQUENCE</scope>
    <source>
        <strain evidence="14">ATCC 39006</strain>
    </source>
</reference>
<evidence type="ECO:0000256" key="8">
    <source>
        <dbReference type="ARBA" id="ARBA00022985"/>
    </source>
</evidence>
<evidence type="ECO:0000256" key="3">
    <source>
        <dbReference type="ARBA" id="ARBA00022475"/>
    </source>
</evidence>
<dbReference type="PANTHER" id="PTHR30561">
    <property type="entry name" value="SMR FAMILY PROTON-DEPENDENT DRUG EFFLUX TRANSPORTER SUGE"/>
    <property type="match status" value="1"/>
</dbReference>
<keyword evidence="4 12" id="KW-0444">Lipid biosynthesis</keyword>
<evidence type="ECO:0000256" key="11">
    <source>
        <dbReference type="ARBA" id="ARBA00023136"/>
    </source>
</evidence>
<evidence type="ECO:0000256" key="5">
    <source>
        <dbReference type="ARBA" id="ARBA00022519"/>
    </source>
</evidence>
<keyword evidence="7 12" id="KW-0812">Transmembrane</keyword>
<evidence type="ECO:0000256" key="12">
    <source>
        <dbReference type="HAMAP-Rule" id="MF_00538"/>
    </source>
</evidence>
<keyword evidence="6 12" id="KW-0441">Lipid A biosynthesis</keyword>
<keyword evidence="2 12" id="KW-0813">Transport</keyword>
<dbReference type="GO" id="GO:0009245">
    <property type="term" value="P:lipid A biosynthetic process"/>
    <property type="evidence" value="ECO:0007669"/>
    <property type="project" value="UniProtKB-UniRule"/>
</dbReference>
<keyword evidence="15" id="KW-1185">Reference proteome</keyword>
<keyword evidence="8 12" id="KW-0448">Lipopolysaccharide biosynthesis</keyword>
<dbReference type="OrthoDB" id="5592809at2"/>
<evidence type="ECO:0000256" key="7">
    <source>
        <dbReference type="ARBA" id="ARBA00022692"/>
    </source>
</evidence>
<comment type="function">
    <text evidence="12">Translocates 4-amino-4-deoxy-L-arabinose-phosphoundecaprenol (alpha-L-Ara4N-phosphoundecaprenol) from the cytoplasmic to the periplasmic side of the inner membrane.</text>
</comment>
<keyword evidence="5 12" id="KW-0997">Cell inner membrane</keyword>
<comment type="similarity">
    <text evidence="12">Belongs to the ArnF family.</text>
</comment>
<dbReference type="SUPFAM" id="SSF103481">
    <property type="entry name" value="Multidrug resistance efflux transporter EmrE"/>
    <property type="match status" value="1"/>
</dbReference>
<evidence type="ECO:0000256" key="10">
    <source>
        <dbReference type="ARBA" id="ARBA00023098"/>
    </source>
</evidence>
<dbReference type="NCBIfam" id="NF002816">
    <property type="entry name" value="PRK02971.1-2"/>
    <property type="match status" value="1"/>
</dbReference>
<dbReference type="EMBL" id="CP025085">
    <property type="protein sequence ID" value="AUG98848.1"/>
    <property type="molecule type" value="Genomic_DNA"/>
</dbReference>
<reference evidence="14" key="4">
    <citation type="submission" date="2017-11" db="EMBL/GenBank/DDBJ databases">
        <title>Complete genome sequence of Serratia sp. ATCC 39006.</title>
        <authorList>
            <person name="Hampton H.G."/>
            <person name="Jackson S.A."/>
            <person name="Jauregui R."/>
            <person name="Poulter G.T.M."/>
            <person name="Salmond G.P.C."/>
            <person name="Fineran P.C."/>
        </authorList>
    </citation>
    <scope>NUCLEOTIDE SEQUENCE</scope>
    <source>
        <strain evidence="14">ATCC 39006</strain>
    </source>
</reference>
<dbReference type="UniPathway" id="UPA00030"/>
<dbReference type="Gene3D" id="1.10.3730.20">
    <property type="match status" value="1"/>
</dbReference>
<organism evidence="14 15">
    <name type="scientific">Serratia sp. (strain ATCC 39006)</name>
    <name type="common">Prodigiosinella confusarubida</name>
    <dbReference type="NCBI Taxonomy" id="104623"/>
    <lineage>
        <taxon>Bacteria</taxon>
        <taxon>Pseudomonadati</taxon>
        <taxon>Pseudomonadota</taxon>
        <taxon>Gammaproteobacteria</taxon>
        <taxon>Enterobacterales</taxon>
        <taxon>Pectobacteriaceae</taxon>
        <taxon>Prodigiosinella</taxon>
    </lineage>
</organism>
<dbReference type="InterPro" id="IPR022832">
    <property type="entry name" value="Flippase_ArnF"/>
</dbReference>
<reference evidence="13 16" key="3">
    <citation type="submission" date="2017-11" db="EMBL/GenBank/DDBJ databases">
        <title>Complete genome sequence of Serratia sp. ATCC 39006 LacA.</title>
        <authorList>
            <person name="Hampton H.G."/>
            <person name="Jackson S.A."/>
            <person name="Jauregui R."/>
            <person name="Poulter G.T.M."/>
            <person name="Salmond G.P.C."/>
            <person name="Fineran P.C."/>
        </authorList>
    </citation>
    <scope>NUCLEOTIDE SEQUENCE [LARGE SCALE GENOMIC DNA]</scope>
    <source>
        <strain evidence="13 16">ATCC 39006</strain>
    </source>
</reference>
<feature type="transmembrane region" description="Helical" evidence="12">
    <location>
        <begin position="77"/>
        <end position="98"/>
    </location>
</feature>
<keyword evidence="3 12" id="KW-1003">Cell membrane</keyword>
<protein>
    <recommendedName>
        <fullName evidence="12">Probable 4-amino-4-deoxy-L-arabinose-phosphoundecaprenol flippase subunit ArnF</fullName>
        <shortName evidence="12">L-Ara4N-phosphoundecaprenol flippase subunit ArnF</shortName>
    </recommendedName>
    <alternativeName>
        <fullName evidence="12">Undecaprenyl phosphate-aminoarabinose flippase subunit ArnF</fullName>
    </alternativeName>
</protein>
<keyword evidence="9 12" id="KW-1133">Transmembrane helix</keyword>
<evidence type="ECO:0000256" key="9">
    <source>
        <dbReference type="ARBA" id="ARBA00022989"/>
    </source>
</evidence>
<dbReference type="GO" id="GO:0009103">
    <property type="term" value="P:lipopolysaccharide biosynthetic process"/>
    <property type="evidence" value="ECO:0007669"/>
    <property type="project" value="UniProtKB-UniRule"/>
</dbReference>
<comment type="caution">
    <text evidence="12">Lacks conserved residue(s) required for the propagation of feature annotation.</text>
</comment>
<dbReference type="Proteomes" id="UP000233778">
    <property type="component" value="Chromosome"/>
</dbReference>
<name>A0A2I5T2Q3_SERS3</name>
<dbReference type="GO" id="GO:0005886">
    <property type="term" value="C:plasma membrane"/>
    <property type="evidence" value="ECO:0007669"/>
    <property type="project" value="UniProtKB-SubCell"/>
</dbReference>
<evidence type="ECO:0000313" key="15">
    <source>
        <dbReference type="Proteomes" id="UP000017700"/>
    </source>
</evidence>
<evidence type="ECO:0000313" key="16">
    <source>
        <dbReference type="Proteomes" id="UP000233778"/>
    </source>
</evidence>
<evidence type="ECO:0000256" key="4">
    <source>
        <dbReference type="ARBA" id="ARBA00022516"/>
    </source>
</evidence>
<dbReference type="InterPro" id="IPR000390">
    <property type="entry name" value="Small_drug/metabolite_transptr"/>
</dbReference>
<comment type="subcellular location">
    <subcellularLocation>
        <location evidence="12">Cell inner membrane</location>
        <topology evidence="12">Multi-pass membrane protein</topology>
    </subcellularLocation>
    <subcellularLocation>
        <location evidence="1">Cell membrane</location>
        <topology evidence="1">Multi-pass membrane protein</topology>
    </subcellularLocation>
</comment>
<keyword evidence="10 12" id="KW-0443">Lipid metabolism</keyword>
<keyword evidence="11 12" id="KW-0472">Membrane</keyword>
<dbReference type="PANTHER" id="PTHR30561:SF9">
    <property type="entry name" value="4-AMINO-4-DEOXY-L-ARABINOSE-PHOSPHOUNDECAPRENOL FLIPPASE SUBUNIT ARNF-RELATED"/>
    <property type="match status" value="1"/>
</dbReference>
<dbReference type="EMBL" id="CP025084">
    <property type="protein sequence ID" value="AUH03163.1"/>
    <property type="molecule type" value="Genomic_DNA"/>
</dbReference>
<gene>
    <name evidence="12" type="primary">arnF</name>
    <name evidence="13" type="ORF">CWC46_02845</name>
    <name evidence="14" type="ORF">Ser39006_002845</name>
</gene>
<dbReference type="Proteomes" id="UP000017700">
    <property type="component" value="Chromosome"/>
</dbReference>
<evidence type="ECO:0000256" key="1">
    <source>
        <dbReference type="ARBA" id="ARBA00004651"/>
    </source>
</evidence>
<dbReference type="STRING" id="104623.Ser39006_00431"/>
<dbReference type="RefSeq" id="WP_021013707.1">
    <property type="nucleotide sequence ID" value="NZ_CP025084.1"/>
</dbReference>
<sequence length="132" mass="14635">MKGYSWAMLSVLLVSTAQLLMKWGMSQLPPMTEPLLFVMSLWRALPAVSVVFVGLVAYALSMLCWFNALRFLPLSRVYPLLSLSYVLVWLLAVILPVFSDRFSPGKLAAIGLILVGVWLVCGKPDNQDHHAG</sequence>
<dbReference type="AlphaFoldDB" id="A0A2I5T2Q3"/>
<comment type="pathway">
    <text evidence="12">Bacterial outer membrane biogenesis; lipopolysaccharide biosynthesis.</text>
</comment>
<accession>A0A2I5T2Q3</accession>
<evidence type="ECO:0000313" key="14">
    <source>
        <dbReference type="EMBL" id="AUH03163.1"/>
    </source>
</evidence>
<dbReference type="KEGG" id="sera:Ser39006_002845"/>
<dbReference type="GO" id="GO:1901505">
    <property type="term" value="F:carbohydrate derivative transmembrane transporter activity"/>
    <property type="evidence" value="ECO:0007669"/>
    <property type="project" value="InterPro"/>
</dbReference>